<dbReference type="BioCyc" id="RSPH349102:G1G8M-2494-MONOMER"/>
<organism evidence="1">
    <name type="scientific">Cereibacter sphaeroides (strain ATCC 17025 / ATH 2.4.3)</name>
    <name type="common">Rhodobacter sphaeroides</name>
    <dbReference type="NCBI Taxonomy" id="349102"/>
    <lineage>
        <taxon>Bacteria</taxon>
        <taxon>Pseudomonadati</taxon>
        <taxon>Pseudomonadota</taxon>
        <taxon>Alphaproteobacteria</taxon>
        <taxon>Rhodobacterales</taxon>
        <taxon>Paracoccaceae</taxon>
        <taxon>Cereibacter</taxon>
    </lineage>
</organism>
<dbReference type="HOGENOM" id="CLU_635964_0_0_5"/>
<reference evidence="1" key="1">
    <citation type="submission" date="2007-04" db="EMBL/GenBank/DDBJ databases">
        <title>Complete sequence of chromosome of Rhodobacter sphaeroides ATCC 17025.</title>
        <authorList>
            <consortium name="US DOE Joint Genome Institute"/>
            <person name="Copeland A."/>
            <person name="Lucas S."/>
            <person name="Lapidus A."/>
            <person name="Barry K."/>
            <person name="Detter J.C."/>
            <person name="Glavina del Rio T."/>
            <person name="Hammon N."/>
            <person name="Israni S."/>
            <person name="Dalin E."/>
            <person name="Tice H."/>
            <person name="Pitluck S."/>
            <person name="Chertkov O."/>
            <person name="Brettin T."/>
            <person name="Bruce D."/>
            <person name="Han C."/>
            <person name="Schmutz J."/>
            <person name="Larimer F."/>
            <person name="Land M."/>
            <person name="Hauser L."/>
            <person name="Kyrpides N."/>
            <person name="Kim E."/>
            <person name="Richardson P."/>
            <person name="Mackenzie C."/>
            <person name="Choudhary M."/>
            <person name="Donohue T.J."/>
            <person name="Kaplan S."/>
        </authorList>
    </citation>
    <scope>NUCLEOTIDE SEQUENCE [LARGE SCALE GENOMIC DNA]</scope>
    <source>
        <strain evidence="1">ATCC 17025</strain>
    </source>
</reference>
<sequence length="431" mass="47709">MALPPLLIEPLSEEVARLFTTDDLKRIMLKATGLGLHEEWVPDNLVGRQKAFALLEAVSRQDAEPLVLAEMLARRPHAAEFADLVGRACPEARAALPGTVRQVEEVISGLTEIRARLDEAPVRERLSQSRDRLSMIVDTVDSLDAYKALHECLHQIQIKQFRALNDAARALPTDLRQAAELRVYCNQLRSACVMARNAVDQLPPAPIPRATETLWIDALEAAAAQVQDAIDGADPAGARSALRQIRWIIQNTPPRLNSLIFATASALPLDDLAHALEDVAGADGGEPIRAALRSLRLIIPTIRSEVVEHREWQEADIRITELDQLFERGGSGSDLIEEFAAIWIELKAMVQELVARDPDAAWARRILAYLEDVDDALAREQADASFEATYSAFRGEAQIRFLTVDSRLKGDCSALVRISLPLHRLLAELRP</sequence>
<protein>
    <submittedName>
        <fullName evidence="1">Uncharacterized protein</fullName>
    </submittedName>
</protein>
<proteinExistence type="predicted"/>
<dbReference type="AlphaFoldDB" id="A4WV93"/>
<gene>
    <name evidence="1" type="ordered locus">Rsph17025_2419</name>
</gene>
<accession>A4WV93</accession>
<dbReference type="eggNOG" id="ENOG5033XCN">
    <property type="taxonomic scope" value="Bacteria"/>
</dbReference>
<dbReference type="STRING" id="349102.Rsph17025_2419"/>
<dbReference type="EMBL" id="CP000661">
    <property type="protein sequence ID" value="ABP71307.1"/>
    <property type="molecule type" value="Genomic_DNA"/>
</dbReference>
<name>A4WV93_CERS5</name>
<dbReference type="KEGG" id="rsq:Rsph17025_2419"/>
<evidence type="ECO:0000313" key="1">
    <source>
        <dbReference type="EMBL" id="ABP71307.1"/>
    </source>
</evidence>